<accession>A0ABX0UHY1</accession>
<name>A0ABX0UHY1_9FLAO</name>
<sequence>MKKLIGILSIAVFAFALSFNTSVITDSNISLAELVNINNANAEDPFGDIPCSWCEEEQEYGEYPEFRTAWGVPGYYIYCHFTMENSSC</sequence>
<keyword evidence="3" id="KW-1185">Reference proteome</keyword>
<evidence type="ECO:0008006" key="4">
    <source>
        <dbReference type="Google" id="ProtNLM"/>
    </source>
</evidence>
<protein>
    <recommendedName>
        <fullName evidence="4">Secreted protein</fullName>
    </recommendedName>
</protein>
<reference evidence="2 3" key="1">
    <citation type="submission" date="2020-03" db="EMBL/GenBank/DDBJ databases">
        <title>Genomic Encyclopedia of Type Strains, Phase IV (KMG-IV): sequencing the most valuable type-strain genomes for metagenomic binning, comparative biology and taxonomic classification.</title>
        <authorList>
            <person name="Goeker M."/>
        </authorList>
    </citation>
    <scope>NUCLEOTIDE SEQUENCE [LARGE SCALE GENOMIC DNA]</scope>
    <source>
        <strain evidence="2 3">DSM 101599</strain>
    </source>
</reference>
<organism evidence="2 3">
    <name type="scientific">Wenyingzhuangia heitensis</name>
    <dbReference type="NCBI Taxonomy" id="1487859"/>
    <lineage>
        <taxon>Bacteria</taxon>
        <taxon>Pseudomonadati</taxon>
        <taxon>Bacteroidota</taxon>
        <taxon>Flavobacteriia</taxon>
        <taxon>Flavobacteriales</taxon>
        <taxon>Flavobacteriaceae</taxon>
        <taxon>Wenyingzhuangia</taxon>
    </lineage>
</organism>
<gene>
    <name evidence="2" type="ORF">FHR24_003117</name>
</gene>
<feature type="signal peptide" evidence="1">
    <location>
        <begin position="1"/>
        <end position="18"/>
    </location>
</feature>
<dbReference type="Proteomes" id="UP000745859">
    <property type="component" value="Unassembled WGS sequence"/>
</dbReference>
<proteinExistence type="predicted"/>
<keyword evidence="1" id="KW-0732">Signal</keyword>
<evidence type="ECO:0000256" key="1">
    <source>
        <dbReference type="SAM" id="SignalP"/>
    </source>
</evidence>
<evidence type="ECO:0000313" key="3">
    <source>
        <dbReference type="Proteomes" id="UP000745859"/>
    </source>
</evidence>
<dbReference type="RefSeq" id="WP_167191085.1">
    <property type="nucleotide sequence ID" value="NZ_JAASQL010000016.1"/>
</dbReference>
<comment type="caution">
    <text evidence="2">The sequence shown here is derived from an EMBL/GenBank/DDBJ whole genome shotgun (WGS) entry which is preliminary data.</text>
</comment>
<evidence type="ECO:0000313" key="2">
    <source>
        <dbReference type="EMBL" id="NIJ46622.1"/>
    </source>
</evidence>
<dbReference type="EMBL" id="JAASQL010000016">
    <property type="protein sequence ID" value="NIJ46622.1"/>
    <property type="molecule type" value="Genomic_DNA"/>
</dbReference>
<feature type="chain" id="PRO_5046284971" description="Secreted protein" evidence="1">
    <location>
        <begin position="19"/>
        <end position="88"/>
    </location>
</feature>